<dbReference type="SUPFAM" id="SSF53187">
    <property type="entry name" value="Zn-dependent exopeptidases"/>
    <property type="match status" value="1"/>
</dbReference>
<dbReference type="PROSITE" id="PS00133">
    <property type="entry name" value="CARBOXYPEPT_ZN_2"/>
    <property type="match status" value="1"/>
</dbReference>
<dbReference type="InterPro" id="IPR033810">
    <property type="entry name" value="Carboxypeptidase_T"/>
</dbReference>
<keyword evidence="3" id="KW-0645">Protease</keyword>
<dbReference type="Pfam" id="PF00246">
    <property type="entry name" value="Peptidase_M14"/>
    <property type="match status" value="1"/>
</dbReference>
<reference evidence="11 12" key="1">
    <citation type="journal article" date="2019" name="Int. J. Syst. Evol. Microbiol.">
        <title>The Global Catalogue of Microorganisms (GCM) 10K type strain sequencing project: providing services to taxonomists for standard genome sequencing and annotation.</title>
        <authorList>
            <consortium name="The Broad Institute Genomics Platform"/>
            <consortium name="The Broad Institute Genome Sequencing Center for Infectious Disease"/>
            <person name="Wu L."/>
            <person name="Ma J."/>
        </authorList>
    </citation>
    <scope>NUCLEOTIDE SEQUENCE [LARGE SCALE GENOMIC DNA]</scope>
    <source>
        <strain evidence="11 12">JCM 15313</strain>
    </source>
</reference>
<evidence type="ECO:0000256" key="3">
    <source>
        <dbReference type="ARBA" id="ARBA00022670"/>
    </source>
</evidence>
<protein>
    <submittedName>
        <fullName evidence="11">M14 family metallopeptidase</fullName>
    </submittedName>
</protein>
<dbReference type="PANTHER" id="PTHR11705">
    <property type="entry name" value="PROTEASE FAMILY M14 CARBOXYPEPTIDASE A,B"/>
    <property type="match status" value="1"/>
</dbReference>
<dbReference type="InterPro" id="IPR057247">
    <property type="entry name" value="CARBOXYPEPT_ZN_2"/>
</dbReference>
<dbReference type="CDD" id="cd03859">
    <property type="entry name" value="M14_CPT"/>
    <property type="match status" value="1"/>
</dbReference>
<feature type="domain" description="Peptidase M14" evidence="10">
    <location>
        <begin position="108"/>
        <end position="413"/>
    </location>
</feature>
<evidence type="ECO:0000256" key="6">
    <source>
        <dbReference type="ARBA" id="ARBA00022833"/>
    </source>
</evidence>
<evidence type="ECO:0000313" key="12">
    <source>
        <dbReference type="Proteomes" id="UP001501585"/>
    </source>
</evidence>
<dbReference type="InterPro" id="IPR000834">
    <property type="entry name" value="Peptidase_M14"/>
</dbReference>
<evidence type="ECO:0000259" key="10">
    <source>
        <dbReference type="PROSITE" id="PS52035"/>
    </source>
</evidence>
<evidence type="ECO:0000256" key="1">
    <source>
        <dbReference type="ARBA" id="ARBA00001947"/>
    </source>
</evidence>
<evidence type="ECO:0000256" key="5">
    <source>
        <dbReference type="ARBA" id="ARBA00022801"/>
    </source>
</evidence>
<comment type="similarity">
    <text evidence="2 8">Belongs to the peptidase M14 family.</text>
</comment>
<evidence type="ECO:0000256" key="9">
    <source>
        <dbReference type="SAM" id="SignalP"/>
    </source>
</evidence>
<proteinExistence type="inferred from homology"/>
<name>A0ABN2SVX2_9ACTN</name>
<comment type="caution">
    <text evidence="11">The sequence shown here is derived from an EMBL/GenBank/DDBJ whole genome shotgun (WGS) entry which is preliminary data.</text>
</comment>
<accession>A0ABN2SVX2</accession>
<keyword evidence="6" id="KW-0862">Zinc</keyword>
<dbReference type="PRINTS" id="PR00765">
    <property type="entry name" value="CRBOXYPTASEA"/>
</dbReference>
<feature type="signal peptide" evidence="9">
    <location>
        <begin position="1"/>
        <end position="23"/>
    </location>
</feature>
<dbReference type="PROSITE" id="PS52035">
    <property type="entry name" value="PEPTIDASE_M14"/>
    <property type="match status" value="1"/>
</dbReference>
<evidence type="ECO:0000256" key="7">
    <source>
        <dbReference type="ARBA" id="ARBA00023049"/>
    </source>
</evidence>
<keyword evidence="4" id="KW-0479">Metal-binding</keyword>
<dbReference type="EMBL" id="BAAAPC010000006">
    <property type="protein sequence ID" value="GAA1992462.1"/>
    <property type="molecule type" value="Genomic_DNA"/>
</dbReference>
<evidence type="ECO:0000313" key="11">
    <source>
        <dbReference type="EMBL" id="GAA1992462.1"/>
    </source>
</evidence>
<keyword evidence="9" id="KW-0732">Signal</keyword>
<sequence length="428" mass="47756">MQRRRLFIPAALIPLFLSTAMTAAPASASDETPPQRYAVAGASTPQERTEIARTGVAIDEVGEQSLVITATPAEADRVDALGYDLVELPDAGASGAPGLQDFPPSDSDFHNFDELTEVVDTTVADHPDIAKKYVIGSSYRGRDIMAVKISGNVETDEDEPEVLFTHSQHAREHLTVEMAVYLLGLFTDEYGRDREITDYLNSREIWILPNLNPDGSEYDIVTGSYRHWRKNRQPNPRTSAVGTDMNRNWDYNWGCCGGSSGWPGSQTYRGASPESAPEVRAVADFVRGRIVNGEQQITVAIDWHTYSELILWPYGYTYDETGPGMTPDDYNTHAELGRLMARTNGYTPEQSSDLYITDGTINDWLWGEQRIFNYTFEMYPSSQSGGGFYPPDEVIPRETTRNREAVMHLLDYADCPQRVIGKEAEYCG</sequence>
<evidence type="ECO:0000256" key="8">
    <source>
        <dbReference type="PROSITE-ProRule" id="PRU01379"/>
    </source>
</evidence>
<dbReference type="Gene3D" id="3.40.630.10">
    <property type="entry name" value="Zn peptidases"/>
    <property type="match status" value="1"/>
</dbReference>
<feature type="active site" description="Proton donor/acceptor" evidence="8">
    <location>
        <position position="377"/>
    </location>
</feature>
<evidence type="ECO:0000256" key="2">
    <source>
        <dbReference type="ARBA" id="ARBA00005988"/>
    </source>
</evidence>
<comment type="cofactor">
    <cofactor evidence="1">
        <name>Zn(2+)</name>
        <dbReference type="ChEBI" id="CHEBI:29105"/>
    </cofactor>
</comment>
<dbReference type="InterPro" id="IPR057246">
    <property type="entry name" value="CARBOXYPEPT_ZN_1"/>
</dbReference>
<organism evidence="11 12">
    <name type="scientific">Nocardiopsis rhodophaea</name>
    <dbReference type="NCBI Taxonomy" id="280238"/>
    <lineage>
        <taxon>Bacteria</taxon>
        <taxon>Bacillati</taxon>
        <taxon>Actinomycetota</taxon>
        <taxon>Actinomycetes</taxon>
        <taxon>Streptosporangiales</taxon>
        <taxon>Nocardiopsidaceae</taxon>
        <taxon>Nocardiopsis</taxon>
    </lineage>
</organism>
<dbReference type="SMART" id="SM00631">
    <property type="entry name" value="Zn_pept"/>
    <property type="match status" value="1"/>
</dbReference>
<dbReference type="RefSeq" id="WP_425573496.1">
    <property type="nucleotide sequence ID" value="NZ_BAAAPC010000006.1"/>
</dbReference>
<keyword evidence="12" id="KW-1185">Reference proteome</keyword>
<gene>
    <name evidence="11" type="ORF">GCM10009799_17950</name>
</gene>
<dbReference type="PANTHER" id="PTHR11705:SF143">
    <property type="entry name" value="SLL0236 PROTEIN"/>
    <property type="match status" value="1"/>
</dbReference>
<feature type="chain" id="PRO_5047277914" evidence="9">
    <location>
        <begin position="24"/>
        <end position="428"/>
    </location>
</feature>
<evidence type="ECO:0000256" key="4">
    <source>
        <dbReference type="ARBA" id="ARBA00022723"/>
    </source>
</evidence>
<keyword evidence="5" id="KW-0378">Hydrolase</keyword>
<dbReference type="Proteomes" id="UP001501585">
    <property type="component" value="Unassembled WGS sequence"/>
</dbReference>
<keyword evidence="7" id="KW-0482">Metalloprotease</keyword>
<dbReference type="PROSITE" id="PS00132">
    <property type="entry name" value="CARBOXYPEPT_ZN_1"/>
    <property type="match status" value="1"/>
</dbReference>